<protein>
    <recommendedName>
        <fullName evidence="10">Purine nucleoside phosphorylase</fullName>
    </recommendedName>
</protein>
<dbReference type="InterPro" id="IPR003730">
    <property type="entry name" value="Cu_polyphenol_OxRdtase"/>
</dbReference>
<dbReference type="AlphaFoldDB" id="A0A0H0XR65"/>
<comment type="catalytic activity">
    <reaction evidence="9">
        <text>S-methyl-5'-thioadenosine + phosphate = 5-(methylsulfanyl)-alpha-D-ribose 1-phosphate + adenine</text>
        <dbReference type="Rhea" id="RHEA:11852"/>
        <dbReference type="ChEBI" id="CHEBI:16708"/>
        <dbReference type="ChEBI" id="CHEBI:17509"/>
        <dbReference type="ChEBI" id="CHEBI:43474"/>
        <dbReference type="ChEBI" id="CHEBI:58533"/>
        <dbReference type="EC" id="2.4.2.28"/>
    </reaction>
    <physiologicalReaction direction="left-to-right" evidence="9">
        <dbReference type="Rhea" id="RHEA:11853"/>
    </physiologicalReaction>
</comment>
<dbReference type="GO" id="GO:0017061">
    <property type="term" value="F:S-methyl-5-thioadenosine phosphorylase activity"/>
    <property type="evidence" value="ECO:0007669"/>
    <property type="project" value="UniProtKB-EC"/>
</dbReference>
<dbReference type="PANTHER" id="PTHR30616">
    <property type="entry name" value="UNCHARACTERIZED PROTEIN YFIH"/>
    <property type="match status" value="1"/>
</dbReference>
<keyword evidence="3" id="KW-0808">Transferase</keyword>
<keyword evidence="5" id="KW-0378">Hydrolase</keyword>
<proteinExistence type="inferred from homology"/>
<comment type="caution">
    <text evidence="11">The sequence shown here is derived from an EMBL/GenBank/DDBJ whole genome shotgun (WGS) entry which is preliminary data.</text>
</comment>
<organism evidence="11 12">
    <name type="scientific">Aurantiacibacter marinus</name>
    <dbReference type="NCBI Taxonomy" id="874156"/>
    <lineage>
        <taxon>Bacteria</taxon>
        <taxon>Pseudomonadati</taxon>
        <taxon>Pseudomonadota</taxon>
        <taxon>Alphaproteobacteria</taxon>
        <taxon>Sphingomonadales</taxon>
        <taxon>Erythrobacteraceae</taxon>
        <taxon>Aurantiacibacter</taxon>
    </lineage>
</organism>
<evidence type="ECO:0000256" key="5">
    <source>
        <dbReference type="ARBA" id="ARBA00022801"/>
    </source>
</evidence>
<dbReference type="CDD" id="cd16833">
    <property type="entry name" value="YfiH"/>
    <property type="match status" value="1"/>
</dbReference>
<dbReference type="EMBL" id="LBHU01000001">
    <property type="protein sequence ID" value="KLI64809.1"/>
    <property type="molecule type" value="Genomic_DNA"/>
</dbReference>
<dbReference type="SUPFAM" id="SSF64438">
    <property type="entry name" value="CNF1/YfiH-like putative cysteine hydrolases"/>
    <property type="match status" value="1"/>
</dbReference>
<dbReference type="NCBIfam" id="TIGR00726">
    <property type="entry name" value="peptidoglycan editing factor PgeF"/>
    <property type="match status" value="1"/>
</dbReference>
<reference evidence="11 12" key="1">
    <citation type="submission" date="2015-04" db="EMBL/GenBank/DDBJ databases">
        <title>The draft genome sequence of Erythrobacter marinus HWDM-33.</title>
        <authorList>
            <person name="Zhuang L."/>
            <person name="Liu Y."/>
            <person name="Shao Z."/>
        </authorList>
    </citation>
    <scope>NUCLEOTIDE SEQUENCE [LARGE SCALE GENOMIC DNA]</scope>
    <source>
        <strain evidence="11 12">HWDM-33</strain>
    </source>
</reference>
<dbReference type="InterPro" id="IPR038371">
    <property type="entry name" value="Cu_polyphenol_OxRdtase_sf"/>
</dbReference>
<comment type="similarity">
    <text evidence="2 10">Belongs to the purine nucleoside phosphorylase YfiH/LACC1 family.</text>
</comment>
<dbReference type="RefSeq" id="WP_047092677.1">
    <property type="nucleotide sequence ID" value="NZ_LBHU01000001.1"/>
</dbReference>
<dbReference type="InterPro" id="IPR011324">
    <property type="entry name" value="Cytotoxic_necrot_fac-like_cat"/>
</dbReference>
<evidence type="ECO:0000313" key="11">
    <source>
        <dbReference type="EMBL" id="KLI64809.1"/>
    </source>
</evidence>
<evidence type="ECO:0000256" key="7">
    <source>
        <dbReference type="ARBA" id="ARBA00047989"/>
    </source>
</evidence>
<dbReference type="Proteomes" id="UP000053455">
    <property type="component" value="Unassembled WGS sequence"/>
</dbReference>
<evidence type="ECO:0000256" key="9">
    <source>
        <dbReference type="ARBA" id="ARBA00049893"/>
    </source>
</evidence>
<dbReference type="OrthoDB" id="4279at2"/>
<dbReference type="GO" id="GO:0005507">
    <property type="term" value="F:copper ion binding"/>
    <property type="evidence" value="ECO:0007669"/>
    <property type="project" value="TreeGrafter"/>
</dbReference>
<keyword evidence="6" id="KW-0862">Zinc</keyword>
<evidence type="ECO:0000256" key="1">
    <source>
        <dbReference type="ARBA" id="ARBA00000553"/>
    </source>
</evidence>
<dbReference type="GO" id="GO:0016787">
    <property type="term" value="F:hydrolase activity"/>
    <property type="evidence" value="ECO:0007669"/>
    <property type="project" value="UniProtKB-KW"/>
</dbReference>
<comment type="catalytic activity">
    <reaction evidence="7">
        <text>adenosine + H2O + H(+) = inosine + NH4(+)</text>
        <dbReference type="Rhea" id="RHEA:24408"/>
        <dbReference type="ChEBI" id="CHEBI:15377"/>
        <dbReference type="ChEBI" id="CHEBI:15378"/>
        <dbReference type="ChEBI" id="CHEBI:16335"/>
        <dbReference type="ChEBI" id="CHEBI:17596"/>
        <dbReference type="ChEBI" id="CHEBI:28938"/>
        <dbReference type="EC" id="3.5.4.4"/>
    </reaction>
    <physiologicalReaction direction="left-to-right" evidence="7">
        <dbReference type="Rhea" id="RHEA:24409"/>
    </physiologicalReaction>
</comment>
<evidence type="ECO:0000313" key="12">
    <source>
        <dbReference type="Proteomes" id="UP000053455"/>
    </source>
</evidence>
<evidence type="ECO:0000256" key="6">
    <source>
        <dbReference type="ARBA" id="ARBA00022833"/>
    </source>
</evidence>
<evidence type="ECO:0000256" key="4">
    <source>
        <dbReference type="ARBA" id="ARBA00022723"/>
    </source>
</evidence>
<sequence length="229" mass="24945">MADTRKILRADGLAATPHGFLAGVGYEGEPDPELILPGGKLVLLEQVHSPKAVLVDSPYPAGARPEADAMATATPGLVLGIRTADCAPVLLADKGAGVIGAAHAGWRGAHYGVIEAVVRRMEELGARRDSICAAIGPTIAQENYEVGWEFCEQFEERHQRFFKRGKPGKWLFDLPAYVTWRLESLKLGLVEALGRDTYADEGQFHSYRRATHRGEARDGRQYSLIGLPE</sequence>
<comment type="catalytic activity">
    <reaction evidence="1">
        <text>inosine + phosphate = alpha-D-ribose 1-phosphate + hypoxanthine</text>
        <dbReference type="Rhea" id="RHEA:27646"/>
        <dbReference type="ChEBI" id="CHEBI:17368"/>
        <dbReference type="ChEBI" id="CHEBI:17596"/>
        <dbReference type="ChEBI" id="CHEBI:43474"/>
        <dbReference type="ChEBI" id="CHEBI:57720"/>
        <dbReference type="EC" id="2.4.2.1"/>
    </reaction>
    <physiologicalReaction direction="left-to-right" evidence="1">
        <dbReference type="Rhea" id="RHEA:27647"/>
    </physiologicalReaction>
</comment>
<gene>
    <name evidence="11" type="ORF">AAV99_04665</name>
</gene>
<keyword evidence="12" id="KW-1185">Reference proteome</keyword>
<dbReference type="Pfam" id="PF02578">
    <property type="entry name" value="Cu-oxidase_4"/>
    <property type="match status" value="1"/>
</dbReference>
<dbReference type="PANTHER" id="PTHR30616:SF2">
    <property type="entry name" value="PURINE NUCLEOSIDE PHOSPHORYLASE LACC1"/>
    <property type="match status" value="1"/>
</dbReference>
<accession>A0A0H0XR65</accession>
<dbReference type="STRING" id="874156.GCA_001021555_00343"/>
<dbReference type="Gene3D" id="3.60.140.10">
    <property type="entry name" value="CNF1/YfiH-like putative cysteine hydrolases"/>
    <property type="match status" value="1"/>
</dbReference>
<evidence type="ECO:0000256" key="10">
    <source>
        <dbReference type="RuleBase" id="RU361274"/>
    </source>
</evidence>
<comment type="catalytic activity">
    <reaction evidence="8">
        <text>adenosine + phosphate = alpha-D-ribose 1-phosphate + adenine</text>
        <dbReference type="Rhea" id="RHEA:27642"/>
        <dbReference type="ChEBI" id="CHEBI:16335"/>
        <dbReference type="ChEBI" id="CHEBI:16708"/>
        <dbReference type="ChEBI" id="CHEBI:43474"/>
        <dbReference type="ChEBI" id="CHEBI:57720"/>
        <dbReference type="EC" id="2.4.2.1"/>
    </reaction>
    <physiologicalReaction direction="left-to-right" evidence="8">
        <dbReference type="Rhea" id="RHEA:27643"/>
    </physiologicalReaction>
</comment>
<name>A0A0H0XR65_9SPHN</name>
<evidence type="ECO:0000256" key="8">
    <source>
        <dbReference type="ARBA" id="ARBA00048968"/>
    </source>
</evidence>
<dbReference type="PATRIC" id="fig|874156.12.peg.967"/>
<evidence type="ECO:0000256" key="2">
    <source>
        <dbReference type="ARBA" id="ARBA00007353"/>
    </source>
</evidence>
<keyword evidence="4" id="KW-0479">Metal-binding</keyword>
<evidence type="ECO:0000256" key="3">
    <source>
        <dbReference type="ARBA" id="ARBA00022679"/>
    </source>
</evidence>